<sequence>MRNPFSSFRLLSLLTLALALPIGAAKPAAAQVPAQQPTAAGLWQKVEDGRPVGWFLFVDHNGIFEGVIAKTFPRPGDDPNEVCAKCTDDRKNQPVLGLSFIRDMKRDGLKYEGGNVVNPRDGNIWKAKMTVSPDGQTLTMRGFLGISLFGKDETWQRLPDANLAEVDPAIIAKYLPAQAAAAKTPPSATKKGGAMMMAPAAKK</sequence>
<comment type="caution">
    <text evidence="4">The sequence shown here is derived from an EMBL/GenBank/DDBJ whole genome shotgun (WGS) entry which is preliminary data.</text>
</comment>
<dbReference type="Proteomes" id="UP000051936">
    <property type="component" value="Unassembled WGS sequence"/>
</dbReference>
<reference evidence="4 5" key="1">
    <citation type="submission" date="2015-09" db="EMBL/GenBank/DDBJ databases">
        <title>Draft Genome Sequence of Bradyrhizobium manausense Strain BR 3351T, a Novel Symbiotic Nitrogen-Fixing Alphaproteobacterium Isolated from Brazilian Amazon Rain Forest.</title>
        <authorList>
            <person name="De Araujo J.L."/>
            <person name="Zilli J.E."/>
        </authorList>
    </citation>
    <scope>NUCLEOTIDE SEQUENCE [LARGE SCALE GENOMIC DNA]</scope>
    <source>
        <strain evidence="4 5">BR3351</strain>
    </source>
</reference>
<keyword evidence="5" id="KW-1185">Reference proteome</keyword>
<feature type="domain" description="DUF2147" evidence="3">
    <location>
        <begin position="41"/>
        <end position="157"/>
    </location>
</feature>
<dbReference type="PANTHER" id="PTHR36919">
    <property type="entry name" value="BLR1215 PROTEIN"/>
    <property type="match status" value="1"/>
</dbReference>
<protein>
    <recommendedName>
        <fullName evidence="3">DUF2147 domain-containing protein</fullName>
    </recommendedName>
</protein>
<dbReference type="STRING" id="989370.AOQ71_18815"/>
<organism evidence="4 5">
    <name type="scientific">Bradyrhizobium manausense</name>
    <dbReference type="NCBI Taxonomy" id="989370"/>
    <lineage>
        <taxon>Bacteria</taxon>
        <taxon>Pseudomonadati</taxon>
        <taxon>Pseudomonadota</taxon>
        <taxon>Alphaproteobacteria</taxon>
        <taxon>Hyphomicrobiales</taxon>
        <taxon>Nitrobacteraceae</taxon>
        <taxon>Bradyrhizobium</taxon>
    </lineage>
</organism>
<dbReference type="EMBL" id="LJYG01000083">
    <property type="protein sequence ID" value="KRQ10437.1"/>
    <property type="molecule type" value="Genomic_DNA"/>
</dbReference>
<feature type="signal peptide" evidence="2">
    <location>
        <begin position="1"/>
        <end position="30"/>
    </location>
</feature>
<feature type="chain" id="PRO_5006435746" description="DUF2147 domain-containing protein" evidence="2">
    <location>
        <begin position="31"/>
        <end position="203"/>
    </location>
</feature>
<name>A0A0R3DSS3_9BRAD</name>
<evidence type="ECO:0000256" key="2">
    <source>
        <dbReference type="SAM" id="SignalP"/>
    </source>
</evidence>
<dbReference type="RefSeq" id="WP_057749162.1">
    <property type="nucleotide sequence ID" value="NZ_LJYG01000083.1"/>
</dbReference>
<proteinExistence type="predicted"/>
<feature type="region of interest" description="Disordered" evidence="1">
    <location>
        <begin position="184"/>
        <end position="203"/>
    </location>
</feature>
<evidence type="ECO:0000259" key="3">
    <source>
        <dbReference type="Pfam" id="PF09917"/>
    </source>
</evidence>
<evidence type="ECO:0000256" key="1">
    <source>
        <dbReference type="SAM" id="MobiDB-lite"/>
    </source>
</evidence>
<dbReference type="OrthoDB" id="9811671at2"/>
<dbReference type="Pfam" id="PF09917">
    <property type="entry name" value="DUF2147"/>
    <property type="match status" value="1"/>
</dbReference>
<accession>A0A0R3DSS3</accession>
<gene>
    <name evidence="4" type="ORF">AOQ71_18815</name>
</gene>
<evidence type="ECO:0000313" key="4">
    <source>
        <dbReference type="EMBL" id="KRQ10437.1"/>
    </source>
</evidence>
<keyword evidence="2" id="KW-0732">Signal</keyword>
<dbReference type="InterPro" id="IPR019223">
    <property type="entry name" value="DUF2147"/>
</dbReference>
<dbReference type="PANTHER" id="PTHR36919:SF3">
    <property type="entry name" value="BLL5882 PROTEIN"/>
    <property type="match status" value="1"/>
</dbReference>
<dbReference type="Gene3D" id="2.40.128.520">
    <property type="match status" value="1"/>
</dbReference>
<evidence type="ECO:0000313" key="5">
    <source>
        <dbReference type="Proteomes" id="UP000051936"/>
    </source>
</evidence>
<dbReference type="AlphaFoldDB" id="A0A0R3DSS3"/>